<keyword evidence="7" id="KW-1185">Reference proteome</keyword>
<dbReference type="GO" id="GO:0006508">
    <property type="term" value="P:proteolysis"/>
    <property type="evidence" value="ECO:0007669"/>
    <property type="project" value="UniProtKB-KW"/>
</dbReference>
<keyword evidence="3" id="KW-0378">Hydrolase</keyword>
<dbReference type="GO" id="GO:0005634">
    <property type="term" value="C:nucleus"/>
    <property type="evidence" value="ECO:0007669"/>
    <property type="project" value="TreeGrafter"/>
</dbReference>
<reference evidence="6 7" key="1">
    <citation type="submission" date="2014-04" db="EMBL/GenBank/DDBJ databases">
        <title>Evolutionary Origins and Diversification of the Mycorrhizal Mutualists.</title>
        <authorList>
            <consortium name="DOE Joint Genome Institute"/>
            <consortium name="Mycorrhizal Genomics Consortium"/>
            <person name="Kohler A."/>
            <person name="Kuo A."/>
            <person name="Nagy L.G."/>
            <person name="Floudas D."/>
            <person name="Copeland A."/>
            <person name="Barry K.W."/>
            <person name="Cichocki N."/>
            <person name="Veneault-Fourrey C."/>
            <person name="LaButti K."/>
            <person name="Lindquist E.A."/>
            <person name="Lipzen A."/>
            <person name="Lundell T."/>
            <person name="Morin E."/>
            <person name="Murat C."/>
            <person name="Riley R."/>
            <person name="Ohm R."/>
            <person name="Sun H."/>
            <person name="Tunlid A."/>
            <person name="Henrissat B."/>
            <person name="Grigoriev I.V."/>
            <person name="Hibbett D.S."/>
            <person name="Martin F."/>
        </authorList>
    </citation>
    <scope>NUCLEOTIDE SEQUENCE [LARGE SCALE GENOMIC DNA]</scope>
    <source>
        <strain evidence="6 7">FD-317 M1</strain>
    </source>
</reference>
<dbReference type="GO" id="GO:0016929">
    <property type="term" value="F:deSUMOylase activity"/>
    <property type="evidence" value="ECO:0007669"/>
    <property type="project" value="TreeGrafter"/>
</dbReference>
<name>A0A0D0BKB3_9AGAR</name>
<dbReference type="InterPro" id="IPR038765">
    <property type="entry name" value="Papain-like_cys_pep_sf"/>
</dbReference>
<proteinExistence type="inferred from homology"/>
<dbReference type="HOGENOM" id="CLU_1107246_0_0_1"/>
<sequence length="251" mass="28971">MNQGLERTINSWRDTHPQIASTILDQQISALKGKNRMYRMPKTAWNDEKVISHEDLDWMSSMKWLNCNLIDAFVSKLNMNFGSHYVFPGTKEHNTLKNSQGEIRSRPLKDQFHDGNLTLIFPLNMNNTHWVIGAICGASSTIEIFDSLVGDSSTLAYQKAYENMKKLWTILAGAWSKTPDILDWEWKLVIPSKIPRQGNNSDCRIFAIMYLIHLGYGPEINHEQVPILYRLRPYSENMAGMRLLLLEELEL</sequence>
<accession>A0A0D0BKB3</accession>
<protein>
    <recommendedName>
        <fullName evidence="5">Ubiquitin-like protease family profile domain-containing protein</fullName>
    </recommendedName>
</protein>
<dbReference type="InterPro" id="IPR003653">
    <property type="entry name" value="Peptidase_C48_C"/>
</dbReference>
<keyword evidence="2" id="KW-0645">Protease</keyword>
<organism evidence="6 7">
    <name type="scientific">Collybiopsis luxurians FD-317 M1</name>
    <dbReference type="NCBI Taxonomy" id="944289"/>
    <lineage>
        <taxon>Eukaryota</taxon>
        <taxon>Fungi</taxon>
        <taxon>Dikarya</taxon>
        <taxon>Basidiomycota</taxon>
        <taxon>Agaricomycotina</taxon>
        <taxon>Agaricomycetes</taxon>
        <taxon>Agaricomycetidae</taxon>
        <taxon>Agaricales</taxon>
        <taxon>Marasmiineae</taxon>
        <taxon>Omphalotaceae</taxon>
        <taxon>Collybiopsis</taxon>
        <taxon>Collybiopsis luxurians</taxon>
    </lineage>
</organism>
<evidence type="ECO:0000256" key="2">
    <source>
        <dbReference type="ARBA" id="ARBA00022670"/>
    </source>
</evidence>
<dbReference type="Gene3D" id="3.40.395.10">
    <property type="entry name" value="Adenoviral Proteinase, Chain A"/>
    <property type="match status" value="1"/>
</dbReference>
<dbReference type="EMBL" id="KN834960">
    <property type="protein sequence ID" value="KIK49904.1"/>
    <property type="molecule type" value="Genomic_DNA"/>
</dbReference>
<dbReference type="Proteomes" id="UP000053593">
    <property type="component" value="Unassembled WGS sequence"/>
</dbReference>
<dbReference type="PANTHER" id="PTHR12606">
    <property type="entry name" value="SENTRIN/SUMO-SPECIFIC PROTEASE"/>
    <property type="match status" value="1"/>
</dbReference>
<dbReference type="Pfam" id="PF02902">
    <property type="entry name" value="Peptidase_C48"/>
    <property type="match status" value="1"/>
</dbReference>
<gene>
    <name evidence="6" type="ORF">GYMLUDRAFT_253449</name>
</gene>
<comment type="similarity">
    <text evidence="1">Belongs to the peptidase C48 family.</text>
</comment>
<dbReference type="PROSITE" id="PS50600">
    <property type="entry name" value="ULP_PROTEASE"/>
    <property type="match status" value="1"/>
</dbReference>
<evidence type="ECO:0000256" key="1">
    <source>
        <dbReference type="ARBA" id="ARBA00005234"/>
    </source>
</evidence>
<dbReference type="GO" id="GO:0016926">
    <property type="term" value="P:protein desumoylation"/>
    <property type="evidence" value="ECO:0007669"/>
    <property type="project" value="TreeGrafter"/>
</dbReference>
<evidence type="ECO:0000313" key="7">
    <source>
        <dbReference type="Proteomes" id="UP000053593"/>
    </source>
</evidence>
<evidence type="ECO:0000259" key="5">
    <source>
        <dbReference type="PROSITE" id="PS50600"/>
    </source>
</evidence>
<keyword evidence="4" id="KW-0788">Thiol protease</keyword>
<evidence type="ECO:0000256" key="3">
    <source>
        <dbReference type="ARBA" id="ARBA00022801"/>
    </source>
</evidence>
<dbReference type="AlphaFoldDB" id="A0A0D0BKB3"/>
<feature type="domain" description="Ubiquitin-like protease family profile" evidence="5">
    <location>
        <begin position="49"/>
        <end position="214"/>
    </location>
</feature>
<evidence type="ECO:0000256" key="4">
    <source>
        <dbReference type="ARBA" id="ARBA00022807"/>
    </source>
</evidence>
<dbReference type="OrthoDB" id="2985597at2759"/>
<dbReference type="SUPFAM" id="SSF54001">
    <property type="entry name" value="Cysteine proteinases"/>
    <property type="match status" value="1"/>
</dbReference>
<dbReference type="PANTHER" id="PTHR12606:SF141">
    <property type="entry name" value="GH15225P-RELATED"/>
    <property type="match status" value="1"/>
</dbReference>
<evidence type="ECO:0000313" key="6">
    <source>
        <dbReference type="EMBL" id="KIK49904.1"/>
    </source>
</evidence>